<dbReference type="GO" id="GO:0005794">
    <property type="term" value="C:Golgi apparatus"/>
    <property type="evidence" value="ECO:0007669"/>
    <property type="project" value="TreeGrafter"/>
</dbReference>
<feature type="compositionally biased region" description="Acidic residues" evidence="7">
    <location>
        <begin position="513"/>
        <end position="538"/>
    </location>
</feature>
<dbReference type="InterPro" id="IPR050310">
    <property type="entry name" value="VPS10-sortilin"/>
</dbReference>
<dbReference type="SUPFAM" id="SSF110296">
    <property type="entry name" value="Oligoxyloglucan reducing end-specific cellobiohydrolase"/>
    <property type="match status" value="1"/>
</dbReference>
<feature type="region of interest" description="Disordered" evidence="7">
    <location>
        <begin position="507"/>
        <end position="538"/>
    </location>
</feature>
<evidence type="ECO:0000256" key="5">
    <source>
        <dbReference type="ARBA" id="ARBA00023136"/>
    </source>
</evidence>
<keyword evidence="3" id="KW-0677">Repeat</keyword>
<dbReference type="GO" id="GO:0006623">
    <property type="term" value="P:protein targeting to vacuole"/>
    <property type="evidence" value="ECO:0007669"/>
    <property type="project" value="TreeGrafter"/>
</dbReference>
<evidence type="ECO:0000256" key="1">
    <source>
        <dbReference type="ARBA" id="ARBA00004370"/>
    </source>
</evidence>
<feature type="transmembrane region" description="Helical" evidence="8">
    <location>
        <begin position="453"/>
        <end position="476"/>
    </location>
</feature>
<evidence type="ECO:0000256" key="7">
    <source>
        <dbReference type="SAM" id="MobiDB-lite"/>
    </source>
</evidence>
<dbReference type="Pfam" id="PF15901">
    <property type="entry name" value="Sortilin_C"/>
    <property type="match status" value="1"/>
</dbReference>
<evidence type="ECO:0000256" key="2">
    <source>
        <dbReference type="ARBA" id="ARBA00022692"/>
    </source>
</evidence>
<gene>
    <name evidence="10" type="primary">PEP1</name>
    <name evidence="10" type="ORF">AWJ20_1240</name>
</gene>
<organism evidence="10 11">
    <name type="scientific">Sugiyamaella lignohabitans</name>
    <dbReference type="NCBI Taxonomy" id="796027"/>
    <lineage>
        <taxon>Eukaryota</taxon>
        <taxon>Fungi</taxon>
        <taxon>Dikarya</taxon>
        <taxon>Ascomycota</taxon>
        <taxon>Saccharomycotina</taxon>
        <taxon>Dipodascomycetes</taxon>
        <taxon>Dipodascales</taxon>
        <taxon>Trichomonascaceae</taxon>
        <taxon>Sugiyamaella</taxon>
    </lineage>
</organism>
<evidence type="ECO:0000313" key="10">
    <source>
        <dbReference type="EMBL" id="ANB12962.1"/>
    </source>
</evidence>
<evidence type="ECO:0000259" key="9">
    <source>
        <dbReference type="SMART" id="SM00602"/>
    </source>
</evidence>
<dbReference type="FunFam" id="3.30.60.270:FF:000005">
    <property type="entry name" value="Sortilin"/>
    <property type="match status" value="1"/>
</dbReference>
<dbReference type="EMBL" id="CP014501">
    <property type="protein sequence ID" value="ANB12962.1"/>
    <property type="molecule type" value="Genomic_DNA"/>
</dbReference>
<sequence>MHITVSDRTRSEYGSILKSNSNGTDYVLSLEGVNRNDIGYVDFEKMHGLEGVALANVVSNLNEAKNGARKKLKTKITHNDGATWSFIKPPQRDSNGDSYDCSGSLDECSLNLHGYTEREDYRDSYSSDSAVGLMIAVGNVGKSLTDKKDGNTFLTRDGGITWKEIRKGAFMWEFGDSGSIITIVNGHDSTNVLYYSLNEGASWNEYKFSDDLVKVDDIATVPSDTSRKFVLFGRPPAKEGAKSFAIQVDFTGLTDRKCVLDSGDANKDDFELWAPSHPDLKESCLFGHEALYHRKIPDRDCYIGWAPDRDIMKPHQVIRNCTCSRQDFECDFNYYAANDGTCQLVPGFSPPDHKAVCTEMPGTIEYWEPTGYRRVPLSTCDGGSEFDRVVSHPCPGEEDRYDRKHGGLGGFALFVVVMLPIGMALVIGYIVWDHFQKRYGQIRLGAEDDDQPAVLRYAVISVAAVIAFVSVIPTFAKAAFENITSRLSGSRQGIRFTTRSSLSRNNQRYSPVDIEESGELLGEDDDDILDDEELDQEL</sequence>
<dbReference type="PANTHER" id="PTHR12106">
    <property type="entry name" value="SORTILIN RELATED"/>
    <property type="match status" value="1"/>
</dbReference>
<feature type="domain" description="VPS10" evidence="9">
    <location>
        <begin position="1"/>
        <end position="399"/>
    </location>
</feature>
<dbReference type="InterPro" id="IPR006581">
    <property type="entry name" value="VPS10"/>
</dbReference>
<keyword evidence="4 8" id="KW-1133">Transmembrane helix</keyword>
<dbReference type="Gene3D" id="2.10.70.80">
    <property type="match status" value="1"/>
</dbReference>
<evidence type="ECO:0000256" key="4">
    <source>
        <dbReference type="ARBA" id="ARBA00022989"/>
    </source>
</evidence>
<evidence type="ECO:0000256" key="3">
    <source>
        <dbReference type="ARBA" id="ARBA00022737"/>
    </source>
</evidence>
<dbReference type="Proteomes" id="UP000189580">
    <property type="component" value="Chromosome a"/>
</dbReference>
<keyword evidence="6" id="KW-0325">Glycoprotein</keyword>
<dbReference type="GO" id="GO:0016020">
    <property type="term" value="C:membrane"/>
    <property type="evidence" value="ECO:0007669"/>
    <property type="project" value="UniProtKB-SubCell"/>
</dbReference>
<keyword evidence="11" id="KW-1185">Reference proteome</keyword>
<evidence type="ECO:0000256" key="8">
    <source>
        <dbReference type="SAM" id="Phobius"/>
    </source>
</evidence>
<dbReference type="PANTHER" id="PTHR12106:SF27">
    <property type="entry name" value="SORTILIN-RELATED RECEPTOR"/>
    <property type="match status" value="1"/>
</dbReference>
<keyword evidence="5 8" id="KW-0472">Membrane</keyword>
<proteinExistence type="predicted"/>
<dbReference type="GO" id="GO:0005829">
    <property type="term" value="C:cytosol"/>
    <property type="evidence" value="ECO:0007669"/>
    <property type="project" value="GOC"/>
</dbReference>
<reference evidence="10 11" key="1">
    <citation type="submission" date="2016-02" db="EMBL/GenBank/DDBJ databases">
        <title>Complete genome sequence and transcriptome regulation of the pentose utilising yeast Sugiyamaella lignohabitans.</title>
        <authorList>
            <person name="Bellasio M."/>
            <person name="Peymann A."/>
            <person name="Valli M."/>
            <person name="Sipitzky M."/>
            <person name="Graf A."/>
            <person name="Sauer M."/>
            <person name="Marx H."/>
            <person name="Mattanovich D."/>
        </authorList>
    </citation>
    <scope>NUCLEOTIDE SEQUENCE [LARGE SCALE GENOMIC DNA]</scope>
    <source>
        <strain evidence="10 11">CBS 10342</strain>
    </source>
</reference>
<evidence type="ECO:0000313" key="11">
    <source>
        <dbReference type="Proteomes" id="UP000189580"/>
    </source>
</evidence>
<dbReference type="RefSeq" id="XP_018735439.1">
    <property type="nucleotide sequence ID" value="XM_018878102.1"/>
</dbReference>
<name>A0A167DIS0_9ASCO</name>
<dbReference type="InterPro" id="IPR031778">
    <property type="entry name" value="Sortilin_N"/>
</dbReference>
<dbReference type="GeneID" id="30033021"/>
<dbReference type="GO" id="GO:0006895">
    <property type="term" value="P:Golgi to endosome transport"/>
    <property type="evidence" value="ECO:0007669"/>
    <property type="project" value="TreeGrafter"/>
</dbReference>
<evidence type="ECO:0000256" key="6">
    <source>
        <dbReference type="ARBA" id="ARBA00023180"/>
    </source>
</evidence>
<keyword evidence="2 8" id="KW-0812">Transmembrane</keyword>
<comment type="subcellular location">
    <subcellularLocation>
        <location evidence="1">Membrane</location>
    </subcellularLocation>
</comment>
<dbReference type="OrthoDB" id="443634at2759"/>
<dbReference type="AlphaFoldDB" id="A0A167DIS0"/>
<dbReference type="SMART" id="SM00602">
    <property type="entry name" value="VPS10"/>
    <property type="match status" value="1"/>
</dbReference>
<dbReference type="Pfam" id="PF15902">
    <property type="entry name" value="Sortilin-Vps10"/>
    <property type="match status" value="1"/>
</dbReference>
<accession>A0A167DIS0</accession>
<dbReference type="InterPro" id="IPR031777">
    <property type="entry name" value="Sortilin_C"/>
</dbReference>
<protein>
    <submittedName>
        <fullName evidence="10">Pep1p</fullName>
    </submittedName>
</protein>
<dbReference type="KEGG" id="slb:AWJ20_1240"/>
<feature type="transmembrane region" description="Helical" evidence="8">
    <location>
        <begin position="408"/>
        <end position="432"/>
    </location>
</feature>
<dbReference type="GO" id="GO:0006896">
    <property type="term" value="P:Golgi to vacuole transport"/>
    <property type="evidence" value="ECO:0007669"/>
    <property type="project" value="TreeGrafter"/>
</dbReference>
<dbReference type="Gene3D" id="3.30.60.270">
    <property type="match status" value="1"/>
</dbReference>